<organism evidence="1 2">
    <name type="scientific">Orchesella cincta</name>
    <name type="common">Springtail</name>
    <name type="synonym">Podura cincta</name>
    <dbReference type="NCBI Taxonomy" id="48709"/>
    <lineage>
        <taxon>Eukaryota</taxon>
        <taxon>Metazoa</taxon>
        <taxon>Ecdysozoa</taxon>
        <taxon>Arthropoda</taxon>
        <taxon>Hexapoda</taxon>
        <taxon>Collembola</taxon>
        <taxon>Entomobryomorpha</taxon>
        <taxon>Entomobryoidea</taxon>
        <taxon>Orchesellidae</taxon>
        <taxon>Orchesellinae</taxon>
        <taxon>Orchesella</taxon>
    </lineage>
</organism>
<keyword evidence="2" id="KW-1185">Reference proteome</keyword>
<proteinExistence type="predicted"/>
<comment type="caution">
    <text evidence="1">The sequence shown here is derived from an EMBL/GenBank/DDBJ whole genome shotgun (WGS) entry which is preliminary data.</text>
</comment>
<dbReference type="AlphaFoldDB" id="A0A1D2M6V1"/>
<protein>
    <submittedName>
        <fullName evidence="1">Uncharacterized protein</fullName>
    </submittedName>
</protein>
<reference evidence="1 2" key="1">
    <citation type="journal article" date="2016" name="Genome Biol. Evol.">
        <title>Gene Family Evolution Reflects Adaptation to Soil Environmental Stressors in the Genome of the Collembolan Orchesella cincta.</title>
        <authorList>
            <person name="Faddeeva-Vakhrusheva A."/>
            <person name="Derks M.F."/>
            <person name="Anvar S.Y."/>
            <person name="Agamennone V."/>
            <person name="Suring W."/>
            <person name="Smit S."/>
            <person name="van Straalen N.M."/>
            <person name="Roelofs D."/>
        </authorList>
    </citation>
    <scope>NUCLEOTIDE SEQUENCE [LARGE SCALE GENOMIC DNA]</scope>
    <source>
        <tissue evidence="1">Mixed pool</tissue>
    </source>
</reference>
<evidence type="ECO:0000313" key="2">
    <source>
        <dbReference type="Proteomes" id="UP000094527"/>
    </source>
</evidence>
<dbReference type="Proteomes" id="UP000094527">
    <property type="component" value="Unassembled WGS sequence"/>
</dbReference>
<sequence length="107" mass="12231">MVSETVCINIYRKKPNSIILGNVTCTNSSTTSWLQLLHQNNQFGFNEEHYEIQGLLHRRRGSAEGIVKSELSCMISKTLEKWKHISWTKVYKVHLVMKVGGTPPSDQ</sequence>
<evidence type="ECO:0000313" key="1">
    <source>
        <dbReference type="EMBL" id="ODM88698.1"/>
    </source>
</evidence>
<gene>
    <name evidence="1" type="ORF">Ocin01_17982</name>
</gene>
<dbReference type="EMBL" id="LJIJ01003300">
    <property type="protein sequence ID" value="ODM88698.1"/>
    <property type="molecule type" value="Genomic_DNA"/>
</dbReference>
<accession>A0A1D2M6V1</accession>
<name>A0A1D2M6V1_ORCCI</name>